<dbReference type="AlphaFoldDB" id="W9DK37"/>
<proteinExistence type="inferred from homology"/>
<dbReference type="Pfam" id="PF26580">
    <property type="entry name" value="Mtb12_C"/>
    <property type="match status" value="1"/>
</dbReference>
<evidence type="ECO:0000256" key="2">
    <source>
        <dbReference type="ARBA" id="ARBA00093774"/>
    </source>
</evidence>
<comment type="caution">
    <text evidence="5">The sequence shown here is derived from an EMBL/GenBank/DDBJ whole genome shotgun (WGS) entry which is preliminary data.</text>
</comment>
<comment type="similarity">
    <text evidence="2">Belongs to the MTB12 family.</text>
</comment>
<accession>W9DK37</accession>
<organism evidence="5 6">
    <name type="scientific">Gordonia alkanivorans CGMCC 6845</name>
    <dbReference type="NCBI Taxonomy" id="1423140"/>
    <lineage>
        <taxon>Bacteria</taxon>
        <taxon>Bacillati</taxon>
        <taxon>Actinomycetota</taxon>
        <taxon>Actinomycetes</taxon>
        <taxon>Mycobacteriales</taxon>
        <taxon>Gordoniaceae</taxon>
        <taxon>Gordonia</taxon>
    </lineage>
</organism>
<keyword evidence="1 3" id="KW-0732">Signal</keyword>
<dbReference type="EMBL" id="AYXO01000019">
    <property type="protein sequence ID" value="ETA06825.1"/>
    <property type="molecule type" value="Genomic_DNA"/>
</dbReference>
<dbReference type="HOGENOM" id="CLU_1515854_0_0_11"/>
<evidence type="ECO:0000256" key="3">
    <source>
        <dbReference type="SAM" id="SignalP"/>
    </source>
</evidence>
<reference evidence="5 6" key="1">
    <citation type="journal article" date="2014" name="Genome Announc.">
        <title>Draft Genome Sequence of Gordonia alkanivorans Strain CGMCC6845, a Halotolerant Hydrocarbon-Degrading Bacterium.</title>
        <authorList>
            <person name="Wang X."/>
            <person name="Jin D."/>
            <person name="Zhou L."/>
            <person name="Wu L."/>
            <person name="An W."/>
            <person name="Zhao L."/>
        </authorList>
    </citation>
    <scope>NUCLEOTIDE SEQUENCE [LARGE SCALE GENOMIC DNA]</scope>
    <source>
        <strain evidence="5 6">CGMCC 6845</strain>
    </source>
</reference>
<dbReference type="PATRIC" id="fig|1423140.3.peg.2208"/>
<sequence>MKIRKSVAAITLAGAALFVATGCSDSSDTVDEATSKVSTAVESAASEVSTAAGDAVDEITGLNESKAQDILRKAIDPATPAEEIDEVVDVSNPVTKTTVIAFAKGASAAGYTPDKFEVKDVTEDGDKATATVAVQSPAAPEPVDIQLAYVKVDGDWKLSSDAVTQLASMGQGRQGN</sequence>
<feature type="domain" description="Low molecular weight antigen MTB12-like C-terminal" evidence="4">
    <location>
        <begin position="66"/>
        <end position="172"/>
    </location>
</feature>
<evidence type="ECO:0000313" key="6">
    <source>
        <dbReference type="Proteomes" id="UP000035035"/>
    </source>
</evidence>
<dbReference type="InterPro" id="IPR058644">
    <property type="entry name" value="Mtb12-like_C"/>
</dbReference>
<gene>
    <name evidence="5" type="ORF">V525_11050</name>
</gene>
<feature type="chain" id="PRO_5038630453" description="Low molecular weight antigen MTB12-like C-terminal domain-containing protein" evidence="3">
    <location>
        <begin position="21"/>
        <end position="176"/>
    </location>
</feature>
<name>W9DK37_9ACTN</name>
<evidence type="ECO:0000313" key="5">
    <source>
        <dbReference type="EMBL" id="ETA06825.1"/>
    </source>
</evidence>
<dbReference type="Proteomes" id="UP000035035">
    <property type="component" value="Unassembled WGS sequence"/>
</dbReference>
<feature type="signal peptide" evidence="3">
    <location>
        <begin position="1"/>
        <end position="20"/>
    </location>
</feature>
<evidence type="ECO:0000259" key="4">
    <source>
        <dbReference type="Pfam" id="PF26580"/>
    </source>
</evidence>
<protein>
    <recommendedName>
        <fullName evidence="4">Low molecular weight antigen MTB12-like C-terminal domain-containing protein</fullName>
    </recommendedName>
</protein>
<dbReference type="PROSITE" id="PS51257">
    <property type="entry name" value="PROKAR_LIPOPROTEIN"/>
    <property type="match status" value="1"/>
</dbReference>
<keyword evidence="6" id="KW-1185">Reference proteome</keyword>
<dbReference type="RefSeq" id="WP_035754962.1">
    <property type="nucleotide sequence ID" value="NZ_KI629810.1"/>
</dbReference>
<evidence type="ECO:0000256" key="1">
    <source>
        <dbReference type="ARBA" id="ARBA00022729"/>
    </source>
</evidence>